<keyword evidence="4" id="KW-0449">Lipoprotein</keyword>
<gene>
    <name evidence="4" type="primary">rlpA</name>
    <name evidence="7" type="ORF">DHM44_05840</name>
</gene>
<keyword evidence="1" id="KW-0732">Signal</keyword>
<dbReference type="SUPFAM" id="SSF50685">
    <property type="entry name" value="Barwin-like endoglucanases"/>
    <property type="match status" value="1"/>
</dbReference>
<dbReference type="PANTHER" id="PTHR34183:SF1">
    <property type="entry name" value="ENDOLYTIC PEPTIDOGLYCAN TRANSGLYCOSYLASE RLPA"/>
    <property type="match status" value="1"/>
</dbReference>
<dbReference type="InterPro" id="IPR012997">
    <property type="entry name" value="RplA"/>
</dbReference>
<dbReference type="InterPro" id="IPR034718">
    <property type="entry name" value="RlpA"/>
</dbReference>
<dbReference type="GO" id="GO:0008932">
    <property type="term" value="F:lytic endotransglycosylase activity"/>
    <property type="evidence" value="ECO:0007669"/>
    <property type="project" value="UniProtKB-UniRule"/>
</dbReference>
<dbReference type="SUPFAM" id="SSF110997">
    <property type="entry name" value="Sporulation related repeat"/>
    <property type="match status" value="1"/>
</dbReference>
<comment type="similarity">
    <text evidence="4 5">Belongs to the RlpA family.</text>
</comment>
<comment type="subcellular location">
    <subcellularLocation>
        <location evidence="4">Cell membrane</location>
        <topology evidence="4">Lipid-anchor</topology>
    </subcellularLocation>
</comment>
<dbReference type="Pfam" id="PF05036">
    <property type="entry name" value="SPOR"/>
    <property type="match status" value="1"/>
</dbReference>
<evidence type="ECO:0000313" key="8">
    <source>
        <dbReference type="Proteomes" id="UP000262325"/>
    </source>
</evidence>
<keyword evidence="3 4" id="KW-0961">Cell wall biogenesis/degradation</keyword>
<dbReference type="PROSITE" id="PS51724">
    <property type="entry name" value="SPOR"/>
    <property type="match status" value="1"/>
</dbReference>
<comment type="function">
    <text evidence="4">Lytic transglycosylase with a strong preference for naked glycan strands that lack stem peptides.</text>
</comment>
<dbReference type="CDD" id="cd22268">
    <property type="entry name" value="DPBB_RlpA-like"/>
    <property type="match status" value="1"/>
</dbReference>
<dbReference type="RefSeq" id="WP_013887249.1">
    <property type="nucleotide sequence ID" value="NZ_JAAZVV010000020.1"/>
</dbReference>
<dbReference type="GO" id="GO:0071555">
    <property type="term" value="P:cell wall organization"/>
    <property type="evidence" value="ECO:0007669"/>
    <property type="project" value="UniProtKB-KW"/>
</dbReference>
<dbReference type="PANTHER" id="PTHR34183">
    <property type="entry name" value="ENDOLYTIC PEPTIDOGLYCAN TRANSGLYCOSYLASE RLPA"/>
    <property type="match status" value="1"/>
</dbReference>
<dbReference type="NCBIfam" id="TIGR00413">
    <property type="entry name" value="rlpA"/>
    <property type="match status" value="1"/>
</dbReference>
<feature type="domain" description="SPOR" evidence="6">
    <location>
        <begin position="164"/>
        <end position="238"/>
    </location>
</feature>
<proteinExistence type="inferred from homology"/>
<dbReference type="InterPro" id="IPR009009">
    <property type="entry name" value="RlpA-like_DPBB"/>
</dbReference>
<protein>
    <recommendedName>
        <fullName evidence="4">Probable endolytic peptidoglycan transglycosylase RlpA</fullName>
        <ecNumber evidence="4">4.2.2.-</ecNumber>
    </recommendedName>
</protein>
<evidence type="ECO:0000313" key="7">
    <source>
        <dbReference type="EMBL" id="HCW93184.1"/>
    </source>
</evidence>
<sequence>MKKLFLLSLTTFILISCGTKVQQVPPSADYEDVTYGRPYIIHGIKYYPMSHVSDFEQVGYASWYGTEEHGTPTANGEIYDMYANTAAHKTLPLGSMVHVKNLENGRTTVVRINDRGPFIKGRIIDLSYTGAKKIGIVNKGVAKVKITLLSEARNRLVVNGHDVDLDKRKFAVQIGSFTVYKNAERLVEKHSNAAITKFSKNGNIFYRVRIGNFDNRGEAENFIKEYSRQYPGAFIVAED</sequence>
<dbReference type="GO" id="GO:0000270">
    <property type="term" value="P:peptidoglycan metabolic process"/>
    <property type="evidence" value="ECO:0007669"/>
    <property type="project" value="UniProtKB-UniRule"/>
</dbReference>
<dbReference type="GO" id="GO:0042834">
    <property type="term" value="F:peptidoglycan binding"/>
    <property type="evidence" value="ECO:0007669"/>
    <property type="project" value="InterPro"/>
</dbReference>
<dbReference type="Pfam" id="PF03330">
    <property type="entry name" value="DPBB_1"/>
    <property type="match status" value="1"/>
</dbReference>
<dbReference type="InterPro" id="IPR036680">
    <property type="entry name" value="SPOR-like_sf"/>
</dbReference>
<evidence type="ECO:0000256" key="2">
    <source>
        <dbReference type="ARBA" id="ARBA00023239"/>
    </source>
</evidence>
<dbReference type="PROSITE" id="PS51257">
    <property type="entry name" value="PROKAR_LIPOPROTEIN"/>
    <property type="match status" value="1"/>
</dbReference>
<dbReference type="AlphaFoldDB" id="A0A3D5QBY9"/>
<dbReference type="InterPro" id="IPR036908">
    <property type="entry name" value="RlpA-like_sf"/>
</dbReference>
<organism evidence="7 8">
    <name type="scientific">Flexistipes sinusarabici</name>
    <dbReference type="NCBI Taxonomy" id="2352"/>
    <lineage>
        <taxon>Bacteria</taxon>
        <taxon>Pseudomonadati</taxon>
        <taxon>Deferribacterota</taxon>
        <taxon>Deferribacteres</taxon>
        <taxon>Deferribacterales</taxon>
        <taxon>Flexistipitaceae</taxon>
        <taxon>Flexistipes</taxon>
    </lineage>
</organism>
<evidence type="ECO:0000256" key="1">
    <source>
        <dbReference type="ARBA" id="ARBA00022729"/>
    </source>
</evidence>
<keyword evidence="4" id="KW-1003">Cell membrane</keyword>
<keyword evidence="4" id="KW-0564">Palmitate</keyword>
<dbReference type="Gene3D" id="3.30.70.1070">
    <property type="entry name" value="Sporulation related repeat"/>
    <property type="match status" value="1"/>
</dbReference>
<evidence type="ECO:0000259" key="6">
    <source>
        <dbReference type="PROSITE" id="PS51724"/>
    </source>
</evidence>
<dbReference type="EC" id="4.2.2.-" evidence="4"/>
<accession>A0A3D5QBY9</accession>
<dbReference type="Proteomes" id="UP000262325">
    <property type="component" value="Unassembled WGS sequence"/>
</dbReference>
<dbReference type="GO" id="GO:0005886">
    <property type="term" value="C:plasma membrane"/>
    <property type="evidence" value="ECO:0007669"/>
    <property type="project" value="UniProtKB-SubCell"/>
</dbReference>
<evidence type="ECO:0000256" key="3">
    <source>
        <dbReference type="ARBA" id="ARBA00023316"/>
    </source>
</evidence>
<evidence type="ECO:0000256" key="5">
    <source>
        <dbReference type="RuleBase" id="RU003495"/>
    </source>
</evidence>
<dbReference type="HAMAP" id="MF_02071">
    <property type="entry name" value="RlpA"/>
    <property type="match status" value="1"/>
</dbReference>
<dbReference type="InterPro" id="IPR007730">
    <property type="entry name" value="SPOR-like_dom"/>
</dbReference>
<keyword evidence="2 4" id="KW-0456">Lyase</keyword>
<reference evidence="7 8" key="1">
    <citation type="journal article" date="2018" name="Nat. Biotechnol.">
        <title>A standardized bacterial taxonomy based on genome phylogeny substantially revises the tree of life.</title>
        <authorList>
            <person name="Parks D.H."/>
            <person name="Chuvochina M."/>
            <person name="Waite D.W."/>
            <person name="Rinke C."/>
            <person name="Skarshewski A."/>
            <person name="Chaumeil P.A."/>
            <person name="Hugenholtz P."/>
        </authorList>
    </citation>
    <scope>NUCLEOTIDE SEQUENCE [LARGE SCALE GENOMIC DNA]</scope>
    <source>
        <strain evidence="7">UBA8672</strain>
    </source>
</reference>
<name>A0A3D5QBY9_FLESI</name>
<dbReference type="EMBL" id="DPPF01000115">
    <property type="protein sequence ID" value="HCW93184.1"/>
    <property type="molecule type" value="Genomic_DNA"/>
</dbReference>
<evidence type="ECO:0000256" key="4">
    <source>
        <dbReference type="HAMAP-Rule" id="MF_02071"/>
    </source>
</evidence>
<keyword evidence="4" id="KW-0472">Membrane</keyword>
<comment type="caution">
    <text evidence="7">The sequence shown here is derived from an EMBL/GenBank/DDBJ whole genome shotgun (WGS) entry which is preliminary data.</text>
</comment>
<dbReference type="OMA" id="IASWYGH"/>
<dbReference type="Gene3D" id="2.40.40.10">
    <property type="entry name" value="RlpA-like domain"/>
    <property type="match status" value="1"/>
</dbReference>